<feature type="compositionally biased region" description="Pro residues" evidence="2">
    <location>
        <begin position="382"/>
        <end position="399"/>
    </location>
</feature>
<keyword evidence="1" id="KW-0175">Coiled coil</keyword>
<gene>
    <name evidence="3" type="ORF">B0I36DRAFT_356508</name>
</gene>
<dbReference type="Proteomes" id="UP000756346">
    <property type="component" value="Unassembled WGS sequence"/>
</dbReference>
<evidence type="ECO:0008006" key="5">
    <source>
        <dbReference type="Google" id="ProtNLM"/>
    </source>
</evidence>
<dbReference type="GeneID" id="70187189"/>
<name>A0A9P9BKK2_9PEZI</name>
<feature type="region of interest" description="Disordered" evidence="2">
    <location>
        <begin position="230"/>
        <end position="295"/>
    </location>
</feature>
<feature type="compositionally biased region" description="Polar residues" evidence="2">
    <location>
        <begin position="343"/>
        <end position="352"/>
    </location>
</feature>
<protein>
    <recommendedName>
        <fullName evidence="5">C2H2-type domain-containing protein</fullName>
    </recommendedName>
</protein>
<evidence type="ECO:0000313" key="4">
    <source>
        <dbReference type="Proteomes" id="UP000756346"/>
    </source>
</evidence>
<reference evidence="3" key="1">
    <citation type="journal article" date="2021" name="Nat. Commun.">
        <title>Genetic determinants of endophytism in the Arabidopsis root mycobiome.</title>
        <authorList>
            <person name="Mesny F."/>
            <person name="Miyauchi S."/>
            <person name="Thiergart T."/>
            <person name="Pickel B."/>
            <person name="Atanasova L."/>
            <person name="Karlsson M."/>
            <person name="Huettel B."/>
            <person name="Barry K.W."/>
            <person name="Haridas S."/>
            <person name="Chen C."/>
            <person name="Bauer D."/>
            <person name="Andreopoulos W."/>
            <person name="Pangilinan J."/>
            <person name="LaButti K."/>
            <person name="Riley R."/>
            <person name="Lipzen A."/>
            <person name="Clum A."/>
            <person name="Drula E."/>
            <person name="Henrissat B."/>
            <person name="Kohler A."/>
            <person name="Grigoriev I.V."/>
            <person name="Martin F.M."/>
            <person name="Hacquard S."/>
        </authorList>
    </citation>
    <scope>NUCLEOTIDE SEQUENCE</scope>
    <source>
        <strain evidence="3">MPI-CAGE-CH-0230</strain>
    </source>
</reference>
<sequence length="458" mass="50225">MLFVNTYADEVKHKVFALRPQLNALLFELETLKADAPKVEADGKDAEKVERRREALLKRANLLKADIEDALREFSNRAGTTARVDAPEPPLKASEPSREFCYGALLCQCGRTDAEGLSIYAVDDASNPQWGFTCMYCYLEVGSYRAIRFSSRGQALVSSGLLAASHLAACRSFHDRRAFYKCLACYQNYENVDFSSAVAFEMHMREHPGFSFIRNEEEVAQATREKIREFVHGHTPETPPTGGDLEVGDADPRKAKASYQRRVPVPRGGASGGNDSRSEAGKEGKADRSSVGGHSSLESELLVEACVGNSSQSRVNLTGGALPPQKDTVSSWVRRHIRDRSPRQTLSGTTQPRPLDISPAVTPLPEPSRLHESPAGATVPAALPPPTRQPPPMPPPRPPRTTLWSTLRGPPNRESELVEVYEKILSSKLAENAACPLEPVRQENSLTTSLIEREGAIS</sequence>
<evidence type="ECO:0000256" key="2">
    <source>
        <dbReference type="SAM" id="MobiDB-lite"/>
    </source>
</evidence>
<feature type="region of interest" description="Disordered" evidence="2">
    <location>
        <begin position="313"/>
        <end position="411"/>
    </location>
</feature>
<accession>A0A9P9BKK2</accession>
<feature type="coiled-coil region" evidence="1">
    <location>
        <begin position="46"/>
        <end position="77"/>
    </location>
</feature>
<organism evidence="3 4">
    <name type="scientific">Microdochium trichocladiopsis</name>
    <dbReference type="NCBI Taxonomy" id="1682393"/>
    <lineage>
        <taxon>Eukaryota</taxon>
        <taxon>Fungi</taxon>
        <taxon>Dikarya</taxon>
        <taxon>Ascomycota</taxon>
        <taxon>Pezizomycotina</taxon>
        <taxon>Sordariomycetes</taxon>
        <taxon>Xylariomycetidae</taxon>
        <taxon>Xylariales</taxon>
        <taxon>Microdochiaceae</taxon>
        <taxon>Microdochium</taxon>
    </lineage>
</organism>
<dbReference type="RefSeq" id="XP_046004109.1">
    <property type="nucleotide sequence ID" value="XM_046157643.1"/>
</dbReference>
<evidence type="ECO:0000313" key="3">
    <source>
        <dbReference type="EMBL" id="KAH7010578.1"/>
    </source>
</evidence>
<proteinExistence type="predicted"/>
<dbReference type="AlphaFoldDB" id="A0A9P9BKK2"/>
<dbReference type="EMBL" id="JAGTJQ010000017">
    <property type="protein sequence ID" value="KAH7010578.1"/>
    <property type="molecule type" value="Genomic_DNA"/>
</dbReference>
<comment type="caution">
    <text evidence="3">The sequence shown here is derived from an EMBL/GenBank/DDBJ whole genome shotgun (WGS) entry which is preliminary data.</text>
</comment>
<dbReference type="OrthoDB" id="4590519at2759"/>
<evidence type="ECO:0000256" key="1">
    <source>
        <dbReference type="SAM" id="Coils"/>
    </source>
</evidence>
<keyword evidence="4" id="KW-1185">Reference proteome</keyword>
<feature type="compositionally biased region" description="Basic and acidic residues" evidence="2">
    <location>
        <begin position="276"/>
        <end position="288"/>
    </location>
</feature>